<name>A0A9E7NGJ5_9CAUD</name>
<dbReference type="Proteomes" id="UP001058039">
    <property type="component" value="Segment"/>
</dbReference>
<dbReference type="EMBL" id="ON637170">
    <property type="protein sequence ID" value="UTN90304.1"/>
    <property type="molecule type" value="Genomic_DNA"/>
</dbReference>
<organism evidence="1 2">
    <name type="scientific">Klebsiella phage vB_KpnS_Uniso31</name>
    <dbReference type="NCBI Taxonomy" id="2951200"/>
    <lineage>
        <taxon>Viruses</taxon>
        <taxon>Duplodnaviria</taxon>
        <taxon>Heunggongvirae</taxon>
        <taxon>Uroviricota</taxon>
        <taxon>Caudoviricetes</taxon>
        <taxon>Demerecviridae</taxon>
        <taxon>Sugarlandvirus</taxon>
        <taxon>Sugarlandvirus Uniso31</taxon>
    </lineage>
</organism>
<evidence type="ECO:0000313" key="2">
    <source>
        <dbReference type="Proteomes" id="UP001058039"/>
    </source>
</evidence>
<protein>
    <submittedName>
        <fullName evidence="1">Uncharacterized protein</fullName>
    </submittedName>
</protein>
<evidence type="ECO:0000313" key="1">
    <source>
        <dbReference type="EMBL" id="UTN90304.1"/>
    </source>
</evidence>
<proteinExistence type="predicted"/>
<reference evidence="1" key="1">
    <citation type="journal article" date="2022" name="Pharmaceutics">
        <title>Isolation and Molecular Characterization of a Novel Lytic Bacteriophage That Inactivates MDR Klebsiella pneumoniae Strains.</title>
        <authorList>
            <person name="Balcao V.M."/>
            <person name="Moreli F.C."/>
            <person name="Silva E.C."/>
            <person name="Belline B.G."/>
            <person name="Martins L.F."/>
            <person name="Rossi F.P.N."/>
            <person name="Pereira C."/>
            <person name="Vila M.M.D.C."/>
            <person name="da Silva A.M."/>
        </authorList>
    </citation>
    <scope>NUCLEOTIDE SEQUENCE</scope>
</reference>
<accession>A0A9E7NGJ5</accession>
<keyword evidence="2" id="KW-1185">Reference proteome</keyword>
<sequence length="39" mass="4658">MHIAHRIWLDRVLGIGHSVYYVVPAYDSYNTNDTQIWRP</sequence>